<evidence type="ECO:0000256" key="4">
    <source>
        <dbReference type="ARBA" id="ARBA00022741"/>
    </source>
</evidence>
<dbReference type="PANTHER" id="PTHR24363:SF0">
    <property type="entry name" value="SERINE_THREONINE KINASE LIKE DOMAIN CONTAINING 1"/>
    <property type="match status" value="1"/>
</dbReference>
<comment type="catalytic activity">
    <reaction evidence="8">
        <text>L-seryl-[protein] + ATP = O-phospho-L-seryl-[protein] + ADP + H(+)</text>
        <dbReference type="Rhea" id="RHEA:17989"/>
        <dbReference type="Rhea" id="RHEA-COMP:9863"/>
        <dbReference type="Rhea" id="RHEA-COMP:11604"/>
        <dbReference type="ChEBI" id="CHEBI:15378"/>
        <dbReference type="ChEBI" id="CHEBI:29999"/>
        <dbReference type="ChEBI" id="CHEBI:30616"/>
        <dbReference type="ChEBI" id="CHEBI:83421"/>
        <dbReference type="ChEBI" id="CHEBI:456216"/>
        <dbReference type="EC" id="2.7.11.1"/>
    </reaction>
</comment>
<feature type="domain" description="Protein kinase" evidence="9">
    <location>
        <begin position="290"/>
        <end position="550"/>
    </location>
</feature>
<evidence type="ECO:0000256" key="7">
    <source>
        <dbReference type="ARBA" id="ARBA00047899"/>
    </source>
</evidence>
<reference evidence="10" key="1">
    <citation type="journal article" date="2020" name="Nature">
        <title>Giant virus diversity and host interactions through global metagenomics.</title>
        <authorList>
            <person name="Schulz F."/>
            <person name="Roux S."/>
            <person name="Paez-Espino D."/>
            <person name="Jungbluth S."/>
            <person name="Walsh D.A."/>
            <person name="Denef V.J."/>
            <person name="McMahon K.D."/>
            <person name="Konstantinidis K.T."/>
            <person name="Eloe-Fadrosh E.A."/>
            <person name="Kyrpides N.C."/>
            <person name="Woyke T."/>
        </authorList>
    </citation>
    <scope>NUCLEOTIDE SEQUENCE</scope>
    <source>
        <strain evidence="10">GVMAG-M-3300023179-27</strain>
    </source>
</reference>
<dbReference type="AlphaFoldDB" id="A0A6C0ECD8"/>
<accession>A0A6C0ECD8</accession>
<keyword evidence="4" id="KW-0547">Nucleotide-binding</keyword>
<evidence type="ECO:0000256" key="5">
    <source>
        <dbReference type="ARBA" id="ARBA00022777"/>
    </source>
</evidence>
<dbReference type="EC" id="2.7.11.1" evidence="1"/>
<evidence type="ECO:0000313" key="10">
    <source>
        <dbReference type="EMBL" id="QHT26402.1"/>
    </source>
</evidence>
<dbReference type="PROSITE" id="PS50011">
    <property type="entry name" value="PROTEIN_KINASE_DOM"/>
    <property type="match status" value="1"/>
</dbReference>
<protein>
    <recommendedName>
        <fullName evidence="1">non-specific serine/threonine protein kinase</fullName>
        <ecNumber evidence="1">2.7.11.1</ecNumber>
    </recommendedName>
</protein>
<evidence type="ECO:0000256" key="1">
    <source>
        <dbReference type="ARBA" id="ARBA00012513"/>
    </source>
</evidence>
<sequence length="550" mass="64935">MQSQIIQLNAKKDDSIAKHADTDIELLILLILSIKNNSIKLTYTDILEIKKNVFESTAYKKAYDDIKHIIINIMEKMPFEQIIHSIKNFKCQEEYQHKSILENKYIHDFFALDREFFETHIDGGNVIKYEKTGDTIYCRKYNVTNRENRPSIREYIECIIVRNKSKIYDNIVDGWMTEFLLSLHYTYSYDLSNNLVFSIHRQQVNNYEYPINLKVYFIKKFIEYCHSFGILFNIRNLDEIKIAKDIEYPHSFTIPKISSYMICDITKFGFAKNKTELLHESEQINSLWKKTDKIAISKGFSTKIYFNDNPLHVATDIRNPDNIENGQSIICQYNDRVIKIHLDLCSHNFITEYMTLKKLHSIDPIHFPKVYDIYICENIKALYPASSMFNNCEYTFAYSLELMTPCHHFEQNIAEDPNELKKLARDMLEALKVVHSQGIVHFDIKPYNICKRNDDYVLIDFGVCKQINCGWDGYFYGTFKPLLTLDDDNIVHCDYEILGYTLGMFTEGYEFLKGKTVVHNWIPKDPYVKQYMDEIKKGNFDPDELTKIFL</sequence>
<evidence type="ECO:0000256" key="6">
    <source>
        <dbReference type="ARBA" id="ARBA00022840"/>
    </source>
</evidence>
<dbReference type="Gene3D" id="1.10.510.10">
    <property type="entry name" value="Transferase(Phosphotransferase) domain 1"/>
    <property type="match status" value="1"/>
</dbReference>
<dbReference type="EMBL" id="MN739788">
    <property type="protein sequence ID" value="QHT26402.1"/>
    <property type="molecule type" value="Genomic_DNA"/>
</dbReference>
<dbReference type="InterPro" id="IPR000719">
    <property type="entry name" value="Prot_kinase_dom"/>
</dbReference>
<evidence type="ECO:0000256" key="3">
    <source>
        <dbReference type="ARBA" id="ARBA00022679"/>
    </source>
</evidence>
<keyword evidence="5" id="KW-0418">Kinase</keyword>
<dbReference type="GO" id="GO:0004674">
    <property type="term" value="F:protein serine/threonine kinase activity"/>
    <property type="evidence" value="ECO:0007669"/>
    <property type="project" value="UniProtKB-KW"/>
</dbReference>
<dbReference type="PANTHER" id="PTHR24363">
    <property type="entry name" value="SERINE/THREONINE PROTEIN KINASE"/>
    <property type="match status" value="1"/>
</dbReference>
<organism evidence="10">
    <name type="scientific">viral metagenome</name>
    <dbReference type="NCBI Taxonomy" id="1070528"/>
    <lineage>
        <taxon>unclassified sequences</taxon>
        <taxon>metagenomes</taxon>
        <taxon>organismal metagenomes</taxon>
    </lineage>
</organism>
<evidence type="ECO:0000256" key="8">
    <source>
        <dbReference type="ARBA" id="ARBA00048679"/>
    </source>
</evidence>
<dbReference type="Pfam" id="PF00069">
    <property type="entry name" value="Pkinase"/>
    <property type="match status" value="1"/>
</dbReference>
<name>A0A6C0ECD8_9ZZZZ</name>
<dbReference type="GO" id="GO:0005524">
    <property type="term" value="F:ATP binding"/>
    <property type="evidence" value="ECO:0007669"/>
    <property type="project" value="UniProtKB-KW"/>
</dbReference>
<evidence type="ECO:0000259" key="9">
    <source>
        <dbReference type="PROSITE" id="PS50011"/>
    </source>
</evidence>
<proteinExistence type="predicted"/>
<comment type="catalytic activity">
    <reaction evidence="7">
        <text>L-threonyl-[protein] + ATP = O-phospho-L-threonyl-[protein] + ADP + H(+)</text>
        <dbReference type="Rhea" id="RHEA:46608"/>
        <dbReference type="Rhea" id="RHEA-COMP:11060"/>
        <dbReference type="Rhea" id="RHEA-COMP:11605"/>
        <dbReference type="ChEBI" id="CHEBI:15378"/>
        <dbReference type="ChEBI" id="CHEBI:30013"/>
        <dbReference type="ChEBI" id="CHEBI:30616"/>
        <dbReference type="ChEBI" id="CHEBI:61977"/>
        <dbReference type="ChEBI" id="CHEBI:456216"/>
        <dbReference type="EC" id="2.7.11.1"/>
    </reaction>
</comment>
<dbReference type="SUPFAM" id="SSF56112">
    <property type="entry name" value="Protein kinase-like (PK-like)"/>
    <property type="match status" value="1"/>
</dbReference>
<keyword evidence="2" id="KW-0723">Serine/threonine-protein kinase</keyword>
<keyword evidence="6" id="KW-0067">ATP-binding</keyword>
<evidence type="ECO:0000256" key="2">
    <source>
        <dbReference type="ARBA" id="ARBA00022527"/>
    </source>
</evidence>
<dbReference type="InterPro" id="IPR011009">
    <property type="entry name" value="Kinase-like_dom_sf"/>
</dbReference>
<keyword evidence="3" id="KW-0808">Transferase</keyword>